<dbReference type="EMBL" id="CP000142">
    <property type="protein sequence ID" value="ABI81988.1"/>
    <property type="molecule type" value="Genomic_DNA"/>
</dbReference>
<accession>Q0C6F0</accession>
<protein>
    <submittedName>
        <fullName evidence="1">Uncharacterized protein</fullName>
    </submittedName>
</protein>
<dbReference type="KEGG" id="pca:Pcar_3373"/>
<reference evidence="2" key="1">
    <citation type="submission" date="2005-10" db="EMBL/GenBank/DDBJ databases">
        <title>Complete sequence of Pelobacter carbinolicus DSM 2380.</title>
        <authorList>
            <person name="Copeland A."/>
            <person name="Lucas S."/>
            <person name="Lapidus A."/>
            <person name="Barry K."/>
            <person name="Detter J.C."/>
            <person name="Glavina T."/>
            <person name="Hammon N."/>
            <person name="Israni S."/>
            <person name="Pitluck S."/>
            <person name="Chertkov O."/>
            <person name="Schmutz J."/>
            <person name="Larimer F."/>
            <person name="Land M."/>
            <person name="Kyrpides N."/>
            <person name="Ivanova N."/>
            <person name="Richardson P."/>
        </authorList>
    </citation>
    <scope>NUCLEOTIDE SEQUENCE [LARGE SCALE GENOMIC DNA]</scope>
    <source>
        <strain evidence="2">DSM 2380 / NBRC 103641 / GraBd1</strain>
    </source>
</reference>
<evidence type="ECO:0000313" key="2">
    <source>
        <dbReference type="Proteomes" id="UP000002534"/>
    </source>
</evidence>
<dbReference type="HOGENOM" id="CLU_206536_0_0_7"/>
<dbReference type="AlphaFoldDB" id="Q0C6F0"/>
<keyword evidence="2" id="KW-1185">Reference proteome</keyword>
<sequence length="51" mass="5894">MKCPKCKAKMYTEKFYDYVRAFEAWKCICCGEVIDSTIISNRARSANLHLG</sequence>
<dbReference type="RefSeq" id="WP_011342336.1">
    <property type="nucleotide sequence ID" value="NC_007498.2"/>
</dbReference>
<name>Q0C6F0_SYNC1</name>
<proteinExistence type="predicted"/>
<gene>
    <name evidence="1" type="ordered locus">Pcar_3373</name>
</gene>
<reference evidence="1 2" key="2">
    <citation type="journal article" date="2012" name="BMC Genomics">
        <title>The genome of Pelobacter carbinolicus reveals surprising metabolic capabilities and physiological features.</title>
        <authorList>
            <person name="Aklujkar M."/>
            <person name="Haveman S.A."/>
            <person name="Didonato R.Jr."/>
            <person name="Chertkov O."/>
            <person name="Han C.S."/>
            <person name="Land M.L."/>
            <person name="Brown P."/>
            <person name="Lovley D.R."/>
        </authorList>
    </citation>
    <scope>NUCLEOTIDE SEQUENCE [LARGE SCALE GENOMIC DNA]</scope>
    <source>
        <strain evidence="2">DSM 2380 / NBRC 103641 / GraBd1</strain>
    </source>
</reference>
<dbReference type="Proteomes" id="UP000002534">
    <property type="component" value="Chromosome"/>
</dbReference>
<organism evidence="1 2">
    <name type="scientific">Syntrophotalea carbinolica (strain DSM 2380 / NBRC 103641 / GraBd1)</name>
    <name type="common">Pelobacter carbinolicus</name>
    <dbReference type="NCBI Taxonomy" id="338963"/>
    <lineage>
        <taxon>Bacteria</taxon>
        <taxon>Pseudomonadati</taxon>
        <taxon>Thermodesulfobacteriota</taxon>
        <taxon>Desulfuromonadia</taxon>
        <taxon>Desulfuromonadales</taxon>
        <taxon>Syntrophotaleaceae</taxon>
        <taxon>Syntrophotalea</taxon>
    </lineage>
</organism>
<evidence type="ECO:0000313" key="1">
    <source>
        <dbReference type="EMBL" id="ABI81988.1"/>
    </source>
</evidence>